<dbReference type="Proteomes" id="UP001373714">
    <property type="component" value="Unassembled WGS sequence"/>
</dbReference>
<comment type="caution">
    <text evidence="9">The sequence shown here is derived from an EMBL/GenBank/DDBJ whole genome shotgun (WGS) entry which is preliminary data.</text>
</comment>
<evidence type="ECO:0000256" key="1">
    <source>
        <dbReference type="ARBA" id="ARBA00004127"/>
    </source>
</evidence>
<protein>
    <submittedName>
        <fullName evidence="9">Golgi uridine diphosphate-N- acetylglucosamine transporter</fullName>
    </submittedName>
</protein>
<dbReference type="GO" id="GO:0005462">
    <property type="term" value="F:UDP-N-acetylglucosamine transmembrane transporter activity"/>
    <property type="evidence" value="ECO:0007669"/>
    <property type="project" value="TreeGrafter"/>
</dbReference>
<dbReference type="NCBIfam" id="TIGR00803">
    <property type="entry name" value="nst"/>
    <property type="match status" value="1"/>
</dbReference>
<reference evidence="9 10" key="1">
    <citation type="submission" date="2019-10" db="EMBL/GenBank/DDBJ databases">
        <authorList>
            <person name="Palmer J.M."/>
        </authorList>
    </citation>
    <scope>NUCLEOTIDE SEQUENCE [LARGE SCALE GENOMIC DNA]</scope>
    <source>
        <strain evidence="9 10">TWF730</strain>
    </source>
</reference>
<evidence type="ECO:0000256" key="3">
    <source>
        <dbReference type="ARBA" id="ARBA00022597"/>
    </source>
</evidence>
<evidence type="ECO:0000256" key="4">
    <source>
        <dbReference type="ARBA" id="ARBA00022692"/>
    </source>
</evidence>
<evidence type="ECO:0000256" key="8">
    <source>
        <dbReference type="SAM" id="Phobius"/>
    </source>
</evidence>
<evidence type="ECO:0000256" key="6">
    <source>
        <dbReference type="ARBA" id="ARBA00023136"/>
    </source>
</evidence>
<feature type="compositionally biased region" description="Basic and acidic residues" evidence="7">
    <location>
        <begin position="128"/>
        <end position="145"/>
    </location>
</feature>
<dbReference type="PANTHER" id="PTHR10778">
    <property type="entry name" value="SOLUTE CARRIER FAMILY 35 MEMBER B"/>
    <property type="match status" value="1"/>
</dbReference>
<dbReference type="EMBL" id="JAVHNS010000014">
    <property type="protein sequence ID" value="KAK6336001.1"/>
    <property type="molecule type" value="Genomic_DNA"/>
</dbReference>
<keyword evidence="6 8" id="KW-0472">Membrane</keyword>
<feature type="region of interest" description="Disordered" evidence="7">
    <location>
        <begin position="112"/>
        <end position="154"/>
    </location>
</feature>
<keyword evidence="5 8" id="KW-1133">Transmembrane helix</keyword>
<evidence type="ECO:0000313" key="9">
    <source>
        <dbReference type="EMBL" id="KAK6336001.1"/>
    </source>
</evidence>
<dbReference type="SUPFAM" id="SSF103481">
    <property type="entry name" value="Multidrug resistance efflux transporter EmrE"/>
    <property type="match status" value="1"/>
</dbReference>
<feature type="transmembrane region" description="Helical" evidence="8">
    <location>
        <begin position="210"/>
        <end position="228"/>
    </location>
</feature>
<feature type="region of interest" description="Disordered" evidence="7">
    <location>
        <begin position="1"/>
        <end position="69"/>
    </location>
</feature>
<organism evidence="9 10">
    <name type="scientific">Orbilia blumenaviensis</name>
    <dbReference type="NCBI Taxonomy" id="1796055"/>
    <lineage>
        <taxon>Eukaryota</taxon>
        <taxon>Fungi</taxon>
        <taxon>Dikarya</taxon>
        <taxon>Ascomycota</taxon>
        <taxon>Pezizomycotina</taxon>
        <taxon>Orbiliomycetes</taxon>
        <taxon>Orbiliales</taxon>
        <taxon>Orbiliaceae</taxon>
        <taxon>Orbilia</taxon>
    </lineage>
</organism>
<gene>
    <name evidence="9" type="primary">YEA4</name>
    <name evidence="9" type="ORF">TWF730_003374</name>
</gene>
<dbReference type="GO" id="GO:0005464">
    <property type="term" value="F:UDP-xylose transmembrane transporter activity"/>
    <property type="evidence" value="ECO:0007669"/>
    <property type="project" value="TreeGrafter"/>
</dbReference>
<keyword evidence="4 8" id="KW-0812">Transmembrane</keyword>
<feature type="transmembrane region" description="Helical" evidence="8">
    <location>
        <begin position="179"/>
        <end position="204"/>
    </location>
</feature>
<feature type="compositionally biased region" description="Polar residues" evidence="7">
    <location>
        <begin position="28"/>
        <end position="37"/>
    </location>
</feature>
<evidence type="ECO:0000256" key="5">
    <source>
        <dbReference type="ARBA" id="ARBA00022989"/>
    </source>
</evidence>
<feature type="transmembrane region" description="Helical" evidence="8">
    <location>
        <begin position="333"/>
        <end position="355"/>
    </location>
</feature>
<dbReference type="AlphaFoldDB" id="A0AAV9U5Y1"/>
<feature type="transmembrane region" description="Helical" evidence="8">
    <location>
        <begin position="249"/>
        <end position="267"/>
    </location>
</feature>
<dbReference type="GO" id="GO:0005789">
    <property type="term" value="C:endoplasmic reticulum membrane"/>
    <property type="evidence" value="ECO:0007669"/>
    <property type="project" value="TreeGrafter"/>
</dbReference>
<evidence type="ECO:0000256" key="7">
    <source>
        <dbReference type="SAM" id="MobiDB-lite"/>
    </source>
</evidence>
<comment type="subcellular location">
    <subcellularLocation>
        <location evidence="1">Endomembrane system</location>
        <topology evidence="1">Multi-pass membrane protein</topology>
    </subcellularLocation>
</comment>
<feature type="compositionally biased region" description="Low complexity" evidence="7">
    <location>
        <begin position="38"/>
        <end position="49"/>
    </location>
</feature>
<keyword evidence="3" id="KW-0762">Sugar transport</keyword>
<feature type="transmembrane region" description="Helical" evidence="8">
    <location>
        <begin position="476"/>
        <end position="496"/>
    </location>
</feature>
<name>A0AAV9U5Y1_9PEZI</name>
<keyword evidence="2" id="KW-0813">Transport</keyword>
<feature type="transmembrane region" description="Helical" evidence="8">
    <location>
        <begin position="443"/>
        <end position="470"/>
    </location>
</feature>
<keyword evidence="10" id="KW-1185">Reference proteome</keyword>
<evidence type="ECO:0000256" key="2">
    <source>
        <dbReference type="ARBA" id="ARBA00022448"/>
    </source>
</evidence>
<proteinExistence type="predicted"/>
<feature type="transmembrane region" description="Helical" evidence="8">
    <location>
        <begin position="273"/>
        <end position="294"/>
    </location>
</feature>
<accession>A0AAV9U5Y1</accession>
<dbReference type="PANTHER" id="PTHR10778:SF4">
    <property type="entry name" value="NUCLEOTIDE SUGAR TRANSPORTER SLC35B4"/>
    <property type="match status" value="1"/>
</dbReference>
<dbReference type="InterPro" id="IPR013657">
    <property type="entry name" value="SCL35B1-4/HUT1"/>
</dbReference>
<dbReference type="Pfam" id="PF08449">
    <property type="entry name" value="UAA"/>
    <property type="match status" value="1"/>
</dbReference>
<feature type="compositionally biased region" description="Polar residues" evidence="7">
    <location>
        <begin position="7"/>
        <end position="20"/>
    </location>
</feature>
<dbReference type="InterPro" id="IPR037185">
    <property type="entry name" value="EmrE-like"/>
</dbReference>
<evidence type="ECO:0000313" key="10">
    <source>
        <dbReference type="Proteomes" id="UP001373714"/>
    </source>
</evidence>
<dbReference type="GO" id="GO:0000139">
    <property type="term" value="C:Golgi membrane"/>
    <property type="evidence" value="ECO:0007669"/>
    <property type="project" value="TreeGrafter"/>
</dbReference>
<sequence length="525" mass="57556">MRRSARIASSSLKTESSYTDSESEPLHRSNSNSTRSGTPKTPKTPARTTTRVRRSVSPRKKEAATITVTPPVEIKREVKEEEEDLDTFATTTGADVGNGVAVASTTSAATNHDMHYNGDAVSNGGARKSVDSETEFLQKSEEGRSSYDYNGRASSDGNGSIDEIKSVASGALQATVPEWFGLAMMISLIFGGCCSNVFALEAIIKEAPDSGHLITFAQFVLVSIEGFIAHFDWNSPTLLVKNQIPIRRWLGVIVLFFSVSVLNNWAFEYNISVPIHIILRSGGSITTMLIGACLGKRFSKVQILSVLILTGGIIVSAMSNAKSMGESEQSLPRFLTGLSILFVSQILAALMGVYIENTYAKYGSNWREGLFYTHALSLPLFIPFAQSIKLQFYRLYSSEPLPLPELLPFFFPENLKQVKIPKQLFYLGVNAVTQYVCVRGVNFLAGMATALTVTIVLNIRKLVSLLLSIWLFGNQLGGGVITGATVVFVGAFVYGLEGQRQGRMRREAMARREAERAMERKEYTN</sequence>
<feature type="transmembrane region" description="Helical" evidence="8">
    <location>
        <begin position="301"/>
        <end position="321"/>
    </location>
</feature>